<comment type="caution">
    <text evidence="2">The sequence shown here is derived from an EMBL/GenBank/DDBJ whole genome shotgun (WGS) entry which is preliminary data.</text>
</comment>
<dbReference type="EMBL" id="JBEDUW010000006">
    <property type="protein sequence ID" value="KAK9923028.1"/>
    <property type="molecule type" value="Genomic_DNA"/>
</dbReference>
<keyword evidence="3" id="KW-1185">Reference proteome</keyword>
<protein>
    <submittedName>
        <fullName evidence="2">Uncharacterized protein</fullName>
    </submittedName>
</protein>
<reference evidence="2 3" key="1">
    <citation type="journal article" date="2023" name="G3 (Bethesda)">
        <title>A chromosome-length genome assembly and annotation of blackberry (Rubus argutus, cv. 'Hillquist').</title>
        <authorList>
            <person name="Bruna T."/>
            <person name="Aryal R."/>
            <person name="Dudchenko O."/>
            <person name="Sargent D.J."/>
            <person name="Mead D."/>
            <person name="Buti M."/>
            <person name="Cavallini A."/>
            <person name="Hytonen T."/>
            <person name="Andres J."/>
            <person name="Pham M."/>
            <person name="Weisz D."/>
            <person name="Mascagni F."/>
            <person name="Usai G."/>
            <person name="Natali L."/>
            <person name="Bassil N."/>
            <person name="Fernandez G.E."/>
            <person name="Lomsadze A."/>
            <person name="Armour M."/>
            <person name="Olukolu B."/>
            <person name="Poorten T."/>
            <person name="Britton C."/>
            <person name="Davik J."/>
            <person name="Ashrafi H."/>
            <person name="Aiden E.L."/>
            <person name="Borodovsky M."/>
            <person name="Worthington M."/>
        </authorList>
    </citation>
    <scope>NUCLEOTIDE SEQUENCE [LARGE SCALE GENOMIC DNA]</scope>
    <source>
        <strain evidence="2">PI 553951</strain>
    </source>
</reference>
<feature type="region of interest" description="Disordered" evidence="1">
    <location>
        <begin position="1"/>
        <end position="90"/>
    </location>
</feature>
<feature type="compositionally biased region" description="Basic and acidic residues" evidence="1">
    <location>
        <begin position="75"/>
        <end position="90"/>
    </location>
</feature>
<feature type="compositionally biased region" description="Basic and acidic residues" evidence="1">
    <location>
        <begin position="1"/>
        <end position="15"/>
    </location>
</feature>
<sequence>MEKAEKESEKIERPKTQPQDAVPSYRHNQADTKPRSRLRSSRPVPPLNVVVDPRRAQPQFDPNRAAAKTTTGWQPEKKNKEDRRRSTAER</sequence>
<proteinExistence type="predicted"/>
<gene>
    <name evidence="2" type="ORF">M0R45_031463</name>
</gene>
<dbReference type="AlphaFoldDB" id="A0AAW1WFY1"/>
<dbReference type="Proteomes" id="UP001457282">
    <property type="component" value="Unassembled WGS sequence"/>
</dbReference>
<evidence type="ECO:0000256" key="1">
    <source>
        <dbReference type="SAM" id="MobiDB-lite"/>
    </source>
</evidence>
<evidence type="ECO:0000313" key="3">
    <source>
        <dbReference type="Proteomes" id="UP001457282"/>
    </source>
</evidence>
<accession>A0AAW1WFY1</accession>
<evidence type="ECO:0000313" key="2">
    <source>
        <dbReference type="EMBL" id="KAK9923028.1"/>
    </source>
</evidence>
<name>A0AAW1WFY1_RUBAR</name>
<organism evidence="2 3">
    <name type="scientific">Rubus argutus</name>
    <name type="common">Southern blackberry</name>
    <dbReference type="NCBI Taxonomy" id="59490"/>
    <lineage>
        <taxon>Eukaryota</taxon>
        <taxon>Viridiplantae</taxon>
        <taxon>Streptophyta</taxon>
        <taxon>Embryophyta</taxon>
        <taxon>Tracheophyta</taxon>
        <taxon>Spermatophyta</taxon>
        <taxon>Magnoliopsida</taxon>
        <taxon>eudicotyledons</taxon>
        <taxon>Gunneridae</taxon>
        <taxon>Pentapetalae</taxon>
        <taxon>rosids</taxon>
        <taxon>fabids</taxon>
        <taxon>Rosales</taxon>
        <taxon>Rosaceae</taxon>
        <taxon>Rosoideae</taxon>
        <taxon>Rosoideae incertae sedis</taxon>
        <taxon>Rubus</taxon>
    </lineage>
</organism>